<evidence type="ECO:0000313" key="1">
    <source>
        <dbReference type="EMBL" id="KAK1730998.1"/>
    </source>
</evidence>
<dbReference type="EMBL" id="JAHMHS010000004">
    <property type="protein sequence ID" value="KAK1730998.1"/>
    <property type="molecule type" value="Genomic_DNA"/>
</dbReference>
<gene>
    <name evidence="1" type="ORF">BDZ83DRAFT_292478</name>
</gene>
<organism evidence="1 2">
    <name type="scientific">Glomerella acutata</name>
    <name type="common">Colletotrichum acutatum</name>
    <dbReference type="NCBI Taxonomy" id="27357"/>
    <lineage>
        <taxon>Eukaryota</taxon>
        <taxon>Fungi</taxon>
        <taxon>Dikarya</taxon>
        <taxon>Ascomycota</taxon>
        <taxon>Pezizomycotina</taxon>
        <taxon>Sordariomycetes</taxon>
        <taxon>Hypocreomycetidae</taxon>
        <taxon>Glomerellales</taxon>
        <taxon>Glomerellaceae</taxon>
        <taxon>Colletotrichum</taxon>
        <taxon>Colletotrichum acutatum species complex</taxon>
    </lineage>
</organism>
<sequence>MSNLHFDILEYRVDRIKLHVTRPETGVTPSQRCNGTLGVRGQRASMGLGLLGKKRSCRRPIDTYVDTILPHLNNLHIYPVLSMHLADSDGAPVTLNLQYKRARPGPCMNCSVIKDLLFTPPTAGTTHEAIGRLSRRRTCLSKLKEKGVRYQEERASFSDVPRPHTSDTRHLETMQTSKKQMDSSLVWTHAVVTARRECLQNQEISCDF</sequence>
<name>A0AAD8XPE0_GLOAC</name>
<keyword evidence="2" id="KW-1185">Reference proteome</keyword>
<protein>
    <submittedName>
        <fullName evidence="1">Uncharacterized protein</fullName>
    </submittedName>
</protein>
<dbReference type="AlphaFoldDB" id="A0AAD8XPE0"/>
<proteinExistence type="predicted"/>
<dbReference type="GeneID" id="85386097"/>
<accession>A0AAD8XPE0</accession>
<dbReference type="Proteomes" id="UP001244207">
    <property type="component" value="Unassembled WGS sequence"/>
</dbReference>
<evidence type="ECO:0000313" key="2">
    <source>
        <dbReference type="Proteomes" id="UP001244207"/>
    </source>
</evidence>
<dbReference type="RefSeq" id="XP_060371053.1">
    <property type="nucleotide sequence ID" value="XM_060502198.1"/>
</dbReference>
<comment type="caution">
    <text evidence="1">The sequence shown here is derived from an EMBL/GenBank/DDBJ whole genome shotgun (WGS) entry which is preliminary data.</text>
</comment>
<reference evidence="1" key="1">
    <citation type="submission" date="2021-12" db="EMBL/GenBank/DDBJ databases">
        <title>Comparative genomics, transcriptomics and evolutionary studies reveal genomic signatures of adaptation to plant cell wall in hemibiotrophic fungi.</title>
        <authorList>
            <consortium name="DOE Joint Genome Institute"/>
            <person name="Baroncelli R."/>
            <person name="Diaz J.F."/>
            <person name="Benocci T."/>
            <person name="Peng M."/>
            <person name="Battaglia E."/>
            <person name="Haridas S."/>
            <person name="Andreopoulos W."/>
            <person name="Labutti K."/>
            <person name="Pangilinan J."/>
            <person name="Floch G.L."/>
            <person name="Makela M.R."/>
            <person name="Henrissat B."/>
            <person name="Grigoriev I.V."/>
            <person name="Crouch J.A."/>
            <person name="De Vries R.P."/>
            <person name="Sukno S.A."/>
            <person name="Thon M.R."/>
        </authorList>
    </citation>
    <scope>NUCLEOTIDE SEQUENCE</scope>
    <source>
        <strain evidence="1">CBS 112980</strain>
    </source>
</reference>